<dbReference type="Proteomes" id="UP000278398">
    <property type="component" value="Unassembled WGS sequence"/>
</dbReference>
<reference evidence="2 3" key="1">
    <citation type="submission" date="2018-12" db="EMBL/GenBank/DDBJ databases">
        <title>Mesorhizobium carbonis sp. nov., isolated from coal mine water.</title>
        <authorList>
            <person name="Xin W."/>
            <person name="Xu Z."/>
            <person name="Xiang F."/>
            <person name="Zhang J."/>
            <person name="Xi L."/>
            <person name="Liu J."/>
        </authorList>
    </citation>
    <scope>NUCLEOTIDE SEQUENCE [LARGE SCALE GENOMIC DNA]</scope>
    <source>
        <strain evidence="2 3">B2.3</strain>
    </source>
</reference>
<organism evidence="2 3">
    <name type="scientific">Aquibium carbonis</name>
    <dbReference type="NCBI Taxonomy" id="2495581"/>
    <lineage>
        <taxon>Bacteria</taxon>
        <taxon>Pseudomonadati</taxon>
        <taxon>Pseudomonadota</taxon>
        <taxon>Alphaproteobacteria</taxon>
        <taxon>Hyphomicrobiales</taxon>
        <taxon>Phyllobacteriaceae</taxon>
        <taxon>Aquibium</taxon>
    </lineage>
</organism>
<name>A0A429YVJ2_9HYPH</name>
<feature type="region of interest" description="Disordered" evidence="1">
    <location>
        <begin position="213"/>
        <end position="234"/>
    </location>
</feature>
<dbReference type="OrthoDB" id="145213at2"/>
<dbReference type="EMBL" id="RWKW01000055">
    <property type="protein sequence ID" value="RST85471.1"/>
    <property type="molecule type" value="Genomic_DNA"/>
</dbReference>
<feature type="compositionally biased region" description="Polar residues" evidence="1">
    <location>
        <begin position="220"/>
        <end position="234"/>
    </location>
</feature>
<keyword evidence="3" id="KW-1185">Reference proteome</keyword>
<protein>
    <submittedName>
        <fullName evidence="2">Uncharacterized protein</fullName>
    </submittedName>
</protein>
<evidence type="ECO:0000313" key="3">
    <source>
        <dbReference type="Proteomes" id="UP000278398"/>
    </source>
</evidence>
<gene>
    <name evidence="2" type="ORF">EJC49_15380</name>
</gene>
<comment type="caution">
    <text evidence="2">The sequence shown here is derived from an EMBL/GenBank/DDBJ whole genome shotgun (WGS) entry which is preliminary data.</text>
</comment>
<sequence length="234" mass="25352">MNKNIKAQPGSAAMAAALDTHRWRILAAAMATASVLALLMPFAEQARAETAHAGFVYTADEHGNSVSRIDLASGKVDIVPVAVTPHNVEFVPKANKVLAVGTPVQDDNGHGHGEAEDRPLRKARLYRKDAVEAFRRGYVSSTEAATILRTHARIVHHELRWEGIRASLPLPPERLEAYLHRKSALKWFLRAEVEALALRGGITRRIKRVPRTGNPVAVSKASSDPGSNSATLSG</sequence>
<accession>A0A429YVJ2</accession>
<dbReference type="RefSeq" id="WP_126700821.1">
    <property type="nucleotide sequence ID" value="NZ_RWKW01000055.1"/>
</dbReference>
<dbReference type="AlphaFoldDB" id="A0A429YVJ2"/>
<evidence type="ECO:0000256" key="1">
    <source>
        <dbReference type="SAM" id="MobiDB-lite"/>
    </source>
</evidence>
<dbReference type="InterPro" id="IPR011045">
    <property type="entry name" value="N2O_reductase_N"/>
</dbReference>
<proteinExistence type="predicted"/>
<dbReference type="SUPFAM" id="SSF50974">
    <property type="entry name" value="Nitrous oxide reductase, N-terminal domain"/>
    <property type="match status" value="1"/>
</dbReference>
<evidence type="ECO:0000313" key="2">
    <source>
        <dbReference type="EMBL" id="RST85471.1"/>
    </source>
</evidence>